<organism evidence="5 6">
    <name type="scientific">Pseudoteredinibacter isoporae</name>
    <dbReference type="NCBI Taxonomy" id="570281"/>
    <lineage>
        <taxon>Bacteria</taxon>
        <taxon>Pseudomonadati</taxon>
        <taxon>Pseudomonadota</taxon>
        <taxon>Gammaproteobacteria</taxon>
        <taxon>Cellvibrionales</taxon>
        <taxon>Cellvibrionaceae</taxon>
        <taxon>Pseudoteredinibacter</taxon>
    </lineage>
</organism>
<dbReference type="GO" id="GO:0004112">
    <property type="term" value="F:cyclic-nucleotide phosphodiesterase activity"/>
    <property type="evidence" value="ECO:0007669"/>
    <property type="project" value="UniProtKB-ARBA"/>
</dbReference>
<dbReference type="SMART" id="SM00471">
    <property type="entry name" value="HDc"/>
    <property type="match status" value="1"/>
</dbReference>
<dbReference type="GO" id="GO:0000160">
    <property type="term" value="P:phosphorelay signal transduction system"/>
    <property type="evidence" value="ECO:0007669"/>
    <property type="project" value="InterPro"/>
</dbReference>
<dbReference type="Pfam" id="PF13487">
    <property type="entry name" value="HD_5"/>
    <property type="match status" value="1"/>
</dbReference>
<dbReference type="Gene3D" id="3.40.50.2300">
    <property type="match status" value="1"/>
</dbReference>
<evidence type="ECO:0000256" key="2">
    <source>
        <dbReference type="PROSITE-ProRule" id="PRU00169"/>
    </source>
</evidence>
<dbReference type="InterPro" id="IPR011006">
    <property type="entry name" value="CheY-like_superfamily"/>
</dbReference>
<dbReference type="InterPro" id="IPR001789">
    <property type="entry name" value="Sig_transdc_resp-reg_receiver"/>
</dbReference>
<evidence type="ECO:0000313" key="5">
    <source>
        <dbReference type="EMBL" id="MBB6520160.1"/>
    </source>
</evidence>
<feature type="modified residue" description="4-aspartylphosphate" evidence="2">
    <location>
        <position position="80"/>
    </location>
</feature>
<dbReference type="InterPro" id="IPR052020">
    <property type="entry name" value="Cyclic_di-GMP/3'3'-cGAMP_PDE"/>
</dbReference>
<dbReference type="InterPro" id="IPR003607">
    <property type="entry name" value="HD/PDEase_dom"/>
</dbReference>
<evidence type="ECO:0000259" key="3">
    <source>
        <dbReference type="PROSITE" id="PS50110"/>
    </source>
</evidence>
<dbReference type="EMBL" id="JACHHT010000001">
    <property type="protein sequence ID" value="MBB6520160.1"/>
    <property type="molecule type" value="Genomic_DNA"/>
</dbReference>
<dbReference type="InParanoid" id="A0A7X0JQ29"/>
<dbReference type="Proteomes" id="UP000528457">
    <property type="component" value="Unassembled WGS sequence"/>
</dbReference>
<protein>
    <submittedName>
        <fullName evidence="5">Response regulator RpfG family c-di-GMP phosphodiesterase</fullName>
    </submittedName>
</protein>
<comment type="caution">
    <text evidence="5">The sequence shown here is derived from an EMBL/GenBank/DDBJ whole genome shotgun (WGS) entry which is preliminary data.</text>
</comment>
<dbReference type="PROSITE" id="PS51832">
    <property type="entry name" value="HD_GYP"/>
    <property type="match status" value="1"/>
</dbReference>
<accession>A0A7X0JQ29</accession>
<dbReference type="RefSeq" id="WP_166852072.1">
    <property type="nucleotide sequence ID" value="NZ_JAAONY010000001.1"/>
</dbReference>
<dbReference type="PANTHER" id="PTHR45228">
    <property type="entry name" value="CYCLIC DI-GMP PHOSPHODIESTERASE TM_0186-RELATED"/>
    <property type="match status" value="1"/>
</dbReference>
<sequence length="512" mass="57297">MPEYSFLSNEKSQFEPKQILGDPWKVLVVDDEPDIHTITELALSDFEYQNRGIELLHANSAAEAKEILQREEDIGLILLDVVMESRDAGLLLVIWIREELKNKQVRIVLRTGQPGDAPERQVVRDYDINGYKEKSELTANKLYTVTCSSLRSYQDIHSLMAHEAGMKKVIQSTGDIFGKRSLGLFVEGVLEQIFSLSSLERSANLVIEDNAIAIQRNEGQYEVVAATGCYRGISEIDVKAEFGTTVEKLLAIDETLVNLPHDKLAIILRCPFADPTVLLLNNMAYKQEEDNQYSLLNLFINNVNIAYENLSLEAQTERTQKEIAYRLGEAIENRSNESGNHVKRVAIVSELLALACGLSEAKAQIIKIASPLHDIGKIAVPDAILHKEGKLDPEEWEIMKQHALIGEEMLSGSDLEIIRTAANLAGGHHERWEGGGYPRDLSGNDIPIEARITAVADVFDALLSKRCYKEAWSLEDALGLIKSERGKQFDPSIVDALINNLDDVLEIYKNYK</sequence>
<dbReference type="SUPFAM" id="SSF52172">
    <property type="entry name" value="CheY-like"/>
    <property type="match status" value="1"/>
</dbReference>
<name>A0A7X0JQ29_9GAMM</name>
<dbReference type="InterPro" id="IPR021800">
    <property type="entry name" value="DUF3369"/>
</dbReference>
<dbReference type="CDD" id="cd00077">
    <property type="entry name" value="HDc"/>
    <property type="match status" value="1"/>
</dbReference>
<evidence type="ECO:0000256" key="1">
    <source>
        <dbReference type="ARBA" id="ARBA00022801"/>
    </source>
</evidence>
<proteinExistence type="predicted"/>
<dbReference type="PANTHER" id="PTHR45228:SF9">
    <property type="entry name" value="3'3'-CGAMP-SPECIFIC PHOSPHODIESTERASE 2"/>
    <property type="match status" value="1"/>
</dbReference>
<dbReference type="PROSITE" id="PS50110">
    <property type="entry name" value="RESPONSE_REGULATORY"/>
    <property type="match status" value="1"/>
</dbReference>
<feature type="domain" description="Response regulatory" evidence="3">
    <location>
        <begin position="25"/>
        <end position="149"/>
    </location>
</feature>
<evidence type="ECO:0000259" key="4">
    <source>
        <dbReference type="PROSITE" id="PS51832"/>
    </source>
</evidence>
<dbReference type="GO" id="GO:0009214">
    <property type="term" value="P:cyclic nucleotide catabolic process"/>
    <property type="evidence" value="ECO:0007669"/>
    <property type="project" value="UniProtKB-ARBA"/>
</dbReference>
<evidence type="ECO:0000313" key="6">
    <source>
        <dbReference type="Proteomes" id="UP000528457"/>
    </source>
</evidence>
<dbReference type="AlphaFoldDB" id="A0A7X0JQ29"/>
<dbReference type="Pfam" id="PF11849">
    <property type="entry name" value="DUF3369"/>
    <property type="match status" value="1"/>
</dbReference>
<dbReference type="FunFam" id="1.10.3210.10:FF:000018">
    <property type="entry name" value="Two-component system response regulator"/>
    <property type="match status" value="1"/>
</dbReference>
<gene>
    <name evidence="5" type="ORF">HNR48_000438</name>
</gene>
<feature type="domain" description="HD-GYP" evidence="4">
    <location>
        <begin position="316"/>
        <end position="512"/>
    </location>
</feature>
<keyword evidence="1" id="KW-0378">Hydrolase</keyword>
<dbReference type="SUPFAM" id="SSF109604">
    <property type="entry name" value="HD-domain/PDEase-like"/>
    <property type="match status" value="1"/>
</dbReference>
<dbReference type="Pfam" id="PF00072">
    <property type="entry name" value="Response_reg"/>
    <property type="match status" value="1"/>
</dbReference>
<keyword evidence="6" id="KW-1185">Reference proteome</keyword>
<reference evidence="5 6" key="1">
    <citation type="submission" date="2020-08" db="EMBL/GenBank/DDBJ databases">
        <title>Genomic Encyclopedia of Type Strains, Phase IV (KMG-IV): sequencing the most valuable type-strain genomes for metagenomic binning, comparative biology and taxonomic classification.</title>
        <authorList>
            <person name="Goeker M."/>
        </authorList>
    </citation>
    <scope>NUCLEOTIDE SEQUENCE [LARGE SCALE GENOMIC DNA]</scope>
    <source>
        <strain evidence="5 6">DSM 22368</strain>
    </source>
</reference>
<dbReference type="InterPro" id="IPR037522">
    <property type="entry name" value="HD_GYP_dom"/>
</dbReference>
<dbReference type="Gene3D" id="1.10.3210.10">
    <property type="entry name" value="Hypothetical protein af1432"/>
    <property type="match status" value="1"/>
</dbReference>
<keyword evidence="2" id="KW-0597">Phosphoprotein</keyword>